<comment type="caution">
    <text evidence="5">The sequence shown here is derived from an EMBL/GenBank/DDBJ whole genome shotgun (WGS) entry which is preliminary data.</text>
</comment>
<dbReference type="PROSITE" id="PS01007">
    <property type="entry name" value="TRANSPOSASE_MUTATOR"/>
    <property type="match status" value="1"/>
</dbReference>
<feature type="domain" description="MULE transposase" evidence="4">
    <location>
        <begin position="133"/>
        <end position="225"/>
    </location>
</feature>
<evidence type="ECO:0000256" key="3">
    <source>
        <dbReference type="ARBA" id="ARBA00023172"/>
    </source>
</evidence>
<dbReference type="GO" id="GO:0003677">
    <property type="term" value="F:DNA binding"/>
    <property type="evidence" value="ECO:0007669"/>
    <property type="project" value="UniProtKB-KW"/>
</dbReference>
<dbReference type="Pfam" id="PF10551">
    <property type="entry name" value="MULE"/>
    <property type="match status" value="1"/>
</dbReference>
<keyword evidence="6" id="KW-1185">Reference proteome</keyword>
<reference evidence="5 6" key="1">
    <citation type="submission" date="2023-01" db="EMBL/GenBank/DDBJ databases">
        <authorList>
            <person name="Whitehead M."/>
        </authorList>
    </citation>
    <scope>NUCLEOTIDE SEQUENCE [LARGE SCALE GENOMIC DNA]</scope>
</reference>
<evidence type="ECO:0000313" key="6">
    <source>
        <dbReference type="Proteomes" id="UP001160148"/>
    </source>
</evidence>
<keyword evidence="2" id="KW-0238">DNA-binding</keyword>
<dbReference type="AlphaFoldDB" id="A0AAV0WYD3"/>
<protein>
    <recommendedName>
        <fullName evidence="4">MULE transposase domain-containing protein</fullName>
    </recommendedName>
</protein>
<dbReference type="EMBL" id="CARXXK010000003">
    <property type="protein sequence ID" value="CAI6360507.1"/>
    <property type="molecule type" value="Genomic_DNA"/>
</dbReference>
<sequence length="340" mass="39459">MDHKGFVYKNNGGIHKNKSVWQILKDRSKNKTTRLRTIYDEEMIRNSAAATIYSWPVAEISMRKARRTTMPVLPSSLSELANFLDFNVQRYTCCQQPFFQDKVTDTHGKCSIIFACSELIRKIVMLGSDELHADATFKVVPSTPPSRQLFIMHLIYQNHSIPIVYALMESKTEEAYTLLLSKCKELFPFIIPANIMTDFESGLLNAFKSVYPNADQRSCFFHYIQALVKNIRTRGLTRFVKSNLNAQLCVQMFCALALLPKNKIDEGYTVIRQYARDKNIFMDMAPFFSYFSRYWLNNQNGGDYLFSVHGIARRTNNNIESFHGRLKEKFQPKFLTTFFL</sequence>
<dbReference type="InterPro" id="IPR018289">
    <property type="entry name" value="MULE_transposase_dom"/>
</dbReference>
<evidence type="ECO:0000259" key="4">
    <source>
        <dbReference type="Pfam" id="PF10551"/>
    </source>
</evidence>
<gene>
    <name evidence="5" type="ORF">MEUPH1_LOCUS15802</name>
</gene>
<evidence type="ECO:0000256" key="1">
    <source>
        <dbReference type="ARBA" id="ARBA00022578"/>
    </source>
</evidence>
<dbReference type="GO" id="GO:0004803">
    <property type="term" value="F:transposase activity"/>
    <property type="evidence" value="ECO:0007669"/>
    <property type="project" value="InterPro"/>
</dbReference>
<dbReference type="GO" id="GO:0006313">
    <property type="term" value="P:DNA transposition"/>
    <property type="evidence" value="ECO:0007669"/>
    <property type="project" value="InterPro"/>
</dbReference>
<evidence type="ECO:0000313" key="5">
    <source>
        <dbReference type="EMBL" id="CAI6360507.1"/>
    </source>
</evidence>
<evidence type="ECO:0000256" key="2">
    <source>
        <dbReference type="ARBA" id="ARBA00023125"/>
    </source>
</evidence>
<dbReference type="Proteomes" id="UP001160148">
    <property type="component" value="Unassembled WGS sequence"/>
</dbReference>
<name>A0AAV0WYD3_9HEMI</name>
<keyword evidence="3" id="KW-0233">DNA recombination</keyword>
<proteinExistence type="predicted"/>
<dbReference type="PANTHER" id="PTHR31569:SF4">
    <property type="entry name" value="SWIM-TYPE DOMAIN-CONTAINING PROTEIN"/>
    <property type="match status" value="1"/>
</dbReference>
<organism evidence="5 6">
    <name type="scientific">Macrosiphum euphorbiae</name>
    <name type="common">potato aphid</name>
    <dbReference type="NCBI Taxonomy" id="13131"/>
    <lineage>
        <taxon>Eukaryota</taxon>
        <taxon>Metazoa</taxon>
        <taxon>Ecdysozoa</taxon>
        <taxon>Arthropoda</taxon>
        <taxon>Hexapoda</taxon>
        <taxon>Insecta</taxon>
        <taxon>Pterygota</taxon>
        <taxon>Neoptera</taxon>
        <taxon>Paraneoptera</taxon>
        <taxon>Hemiptera</taxon>
        <taxon>Sternorrhyncha</taxon>
        <taxon>Aphidomorpha</taxon>
        <taxon>Aphidoidea</taxon>
        <taxon>Aphididae</taxon>
        <taxon>Macrosiphini</taxon>
        <taxon>Macrosiphum</taxon>
    </lineage>
</organism>
<dbReference type="InterPro" id="IPR001207">
    <property type="entry name" value="Transposase_mutator"/>
</dbReference>
<dbReference type="InterPro" id="IPR052579">
    <property type="entry name" value="Zinc_finger_SWIM"/>
</dbReference>
<accession>A0AAV0WYD3</accession>
<keyword evidence="1" id="KW-0815">Transposition</keyword>
<dbReference type="PANTHER" id="PTHR31569">
    <property type="entry name" value="SWIM-TYPE DOMAIN-CONTAINING PROTEIN"/>
    <property type="match status" value="1"/>
</dbReference>